<dbReference type="PANTHER" id="PTHR15049:SF2">
    <property type="entry name" value="GLYCOSYL-PHOSPHATIDYLINOSITOL-ANCHORED MOLECULE-LIKE PROTEIN"/>
    <property type="match status" value="1"/>
</dbReference>
<feature type="region of interest" description="Disordered" evidence="1">
    <location>
        <begin position="41"/>
        <end position="94"/>
    </location>
</feature>
<protein>
    <submittedName>
        <fullName evidence="4">Glycosyl-phosphatidylinositol-anchored molecule-like protein</fullName>
    </submittedName>
</protein>
<dbReference type="InterPro" id="IPR016054">
    <property type="entry name" value="LY6_UPA_recep-like"/>
</dbReference>
<dbReference type="CTD" id="2765"/>
<feature type="domain" description="UPAR/Ly6" evidence="2">
    <location>
        <begin position="148"/>
        <end position="243"/>
    </location>
</feature>
<evidence type="ECO:0000313" key="4">
    <source>
        <dbReference type="RefSeq" id="XP_036686819.1"/>
    </source>
</evidence>
<dbReference type="InterPro" id="IPR052874">
    <property type="entry name" value="Sperm-ZP_regulatory"/>
</dbReference>
<dbReference type="CDD" id="cd23555">
    <property type="entry name" value="TFP_LU_ECD_GML"/>
    <property type="match status" value="1"/>
</dbReference>
<dbReference type="RefSeq" id="XP_036686819.1">
    <property type="nucleotide sequence ID" value="XM_036830924.1"/>
</dbReference>
<name>A0A8B8VPK1_BALMU</name>
<dbReference type="Gene3D" id="2.10.60.10">
    <property type="entry name" value="CD59"/>
    <property type="match status" value="1"/>
</dbReference>
<feature type="region of interest" description="Disordered" evidence="1">
    <location>
        <begin position="1"/>
        <end position="20"/>
    </location>
</feature>
<dbReference type="AlphaFoldDB" id="A0A8B8VPK1"/>
<dbReference type="SUPFAM" id="SSF57302">
    <property type="entry name" value="Snake toxin-like"/>
    <property type="match status" value="1"/>
</dbReference>
<dbReference type="OrthoDB" id="9837583at2759"/>
<feature type="region of interest" description="Disordered" evidence="1">
    <location>
        <begin position="450"/>
        <end position="514"/>
    </location>
</feature>
<keyword evidence="3" id="KW-1185">Reference proteome</keyword>
<feature type="compositionally biased region" description="Pro residues" evidence="1">
    <location>
        <begin position="493"/>
        <end position="505"/>
    </location>
</feature>
<reference evidence="4" key="1">
    <citation type="submission" date="2025-08" db="UniProtKB">
        <authorList>
            <consortium name="RefSeq"/>
        </authorList>
    </citation>
    <scope>IDENTIFICATION</scope>
    <source>
        <tissue evidence="4">Epidermis and Blubber</tissue>
    </source>
</reference>
<dbReference type="SMART" id="SM00134">
    <property type="entry name" value="LU"/>
    <property type="match status" value="1"/>
</dbReference>
<dbReference type="KEGG" id="bmus:118883781"/>
<evidence type="ECO:0000313" key="3">
    <source>
        <dbReference type="Proteomes" id="UP000694857"/>
    </source>
</evidence>
<feature type="compositionally biased region" description="Low complexity" evidence="1">
    <location>
        <begin position="450"/>
        <end position="462"/>
    </location>
</feature>
<organism evidence="3 4">
    <name type="scientific">Balaenoptera musculus</name>
    <name type="common">Blue whale</name>
    <dbReference type="NCBI Taxonomy" id="9771"/>
    <lineage>
        <taxon>Eukaryota</taxon>
        <taxon>Metazoa</taxon>
        <taxon>Chordata</taxon>
        <taxon>Craniata</taxon>
        <taxon>Vertebrata</taxon>
        <taxon>Euteleostomi</taxon>
        <taxon>Mammalia</taxon>
        <taxon>Eutheria</taxon>
        <taxon>Laurasiatheria</taxon>
        <taxon>Artiodactyla</taxon>
        <taxon>Whippomorpha</taxon>
        <taxon>Cetacea</taxon>
        <taxon>Mysticeti</taxon>
        <taxon>Balaenopteridae</taxon>
        <taxon>Balaenoptera</taxon>
    </lineage>
</organism>
<accession>A0A8B8VPK1</accession>
<gene>
    <name evidence="4" type="primary">GML</name>
</gene>
<sequence>MGRLTPGASVISQGPQFRPVCQRGPSALTLTWGWDGEASAAQALEAGRRGAGDTAQPKADPLPRGTAEAAAPRGAGTTGSGTEPEPQEGSQTRSLCSALGEATGAPAATQPLPHLPAHAEPQDPLAGMSALLAAAWGRECQLQRTYNLKCHDCWAINSFTCPNVRECPYEFRRCLTVSTRLSPRELLVYKNCTDNCTFVYAAHQPPEAPRKRYFLTNSFYWVSCCSSMTCNYGGPTNLERDILPDYTVEEELEGTVRPGGSTLFLSFVSILVSKTLAVLGDIAVGHQGSGSRCWLAEKESEASAPALSLWCYTCYGISNVGNLSQCQPTQCNWSPAVCFRGDLTTAIGSGKAESHCADCAVSCEIASTATRVLAAPITPESEARGGTCYAKDLCDGVAPAGRSLWALAGVGWAAPAQPGPYLPLGPAVTTPAARSPAARTQMGRGIVLDRGSAGAARRSQSSTPAQTCALRPARAQQTQAVPGLVPSQGPAQGPHPPGQPSPRRPAPCCASKPDTFCKRRQLTTDSRCRN</sequence>
<dbReference type="GeneID" id="118883781"/>
<evidence type="ECO:0000256" key="1">
    <source>
        <dbReference type="SAM" id="MobiDB-lite"/>
    </source>
</evidence>
<evidence type="ECO:0000259" key="2">
    <source>
        <dbReference type="SMART" id="SM00134"/>
    </source>
</evidence>
<dbReference type="Proteomes" id="UP000694857">
    <property type="component" value="Chromosome 17"/>
</dbReference>
<dbReference type="InterPro" id="IPR045860">
    <property type="entry name" value="Snake_toxin-like_sf"/>
</dbReference>
<proteinExistence type="predicted"/>
<dbReference type="PANTHER" id="PTHR15049">
    <property type="entry name" value="GLYCOSYL-PHOSPHATIDYLINOSITOL-ANCHORED MOLECULE-LIKE PROTEIN-RELATED"/>
    <property type="match status" value="1"/>
</dbReference>